<dbReference type="InterPro" id="IPR050208">
    <property type="entry name" value="MHC_class-I_related"/>
</dbReference>
<evidence type="ECO:0000256" key="1">
    <source>
        <dbReference type="ARBA" id="ARBA00023180"/>
    </source>
</evidence>
<dbReference type="GO" id="GO:0009897">
    <property type="term" value="C:external side of plasma membrane"/>
    <property type="evidence" value="ECO:0007669"/>
    <property type="project" value="TreeGrafter"/>
</dbReference>
<dbReference type="PANTHER" id="PTHR16675">
    <property type="entry name" value="MHC CLASS I-RELATED"/>
    <property type="match status" value="1"/>
</dbReference>
<dbReference type="Pfam" id="PF07654">
    <property type="entry name" value="C1-set"/>
    <property type="match status" value="2"/>
</dbReference>
<dbReference type="GO" id="GO:0006955">
    <property type="term" value="P:immune response"/>
    <property type="evidence" value="ECO:0007669"/>
    <property type="project" value="TreeGrafter"/>
</dbReference>
<dbReference type="SMART" id="SM00407">
    <property type="entry name" value="IGc1"/>
    <property type="match status" value="2"/>
</dbReference>
<dbReference type="Proteomes" id="UP001187343">
    <property type="component" value="Unassembled WGS sequence"/>
</dbReference>
<evidence type="ECO:0000313" key="5">
    <source>
        <dbReference type="EMBL" id="KAK2917019.1"/>
    </source>
</evidence>
<comment type="caution">
    <text evidence="5">The sequence shown here is derived from an EMBL/GenBank/DDBJ whole genome shotgun (WGS) entry which is preliminary data.</text>
</comment>
<accession>A0AA88TZM7</accession>
<dbReference type="SUPFAM" id="SSF48726">
    <property type="entry name" value="Immunoglobulin"/>
    <property type="match status" value="2"/>
</dbReference>
<dbReference type="InterPro" id="IPR001039">
    <property type="entry name" value="MHC_I_a_a1/a2"/>
</dbReference>
<dbReference type="InterPro" id="IPR003006">
    <property type="entry name" value="Ig/MHC_CS"/>
</dbReference>
<reference evidence="5" key="1">
    <citation type="submission" date="2023-08" db="EMBL/GenBank/DDBJ databases">
        <title>Chromosome-level Genome Assembly of mud carp (Cirrhinus molitorella).</title>
        <authorList>
            <person name="Liu H."/>
        </authorList>
    </citation>
    <scope>NUCLEOTIDE SEQUENCE</scope>
    <source>
        <strain evidence="5">Prfri</strain>
        <tissue evidence="5">Muscle</tissue>
    </source>
</reference>
<organism evidence="5 6">
    <name type="scientific">Cirrhinus molitorella</name>
    <name type="common">mud carp</name>
    <dbReference type="NCBI Taxonomy" id="172907"/>
    <lineage>
        <taxon>Eukaryota</taxon>
        <taxon>Metazoa</taxon>
        <taxon>Chordata</taxon>
        <taxon>Craniata</taxon>
        <taxon>Vertebrata</taxon>
        <taxon>Euteleostomi</taxon>
        <taxon>Actinopterygii</taxon>
        <taxon>Neopterygii</taxon>
        <taxon>Teleostei</taxon>
        <taxon>Ostariophysi</taxon>
        <taxon>Cypriniformes</taxon>
        <taxon>Cyprinidae</taxon>
        <taxon>Labeoninae</taxon>
        <taxon>Labeonini</taxon>
        <taxon>Cirrhinus</taxon>
    </lineage>
</organism>
<dbReference type="PRINTS" id="PR01638">
    <property type="entry name" value="MHCCLASSI"/>
</dbReference>
<dbReference type="InterPro" id="IPR037055">
    <property type="entry name" value="MHC_I-like_Ag-recog_sf"/>
</dbReference>
<dbReference type="InterPro" id="IPR011162">
    <property type="entry name" value="MHC_I/II-like_Ag-recog"/>
</dbReference>
<gene>
    <name evidence="5" type="ORF">Q8A67_001393</name>
</gene>
<name>A0AA88TZM7_9TELE</name>
<dbReference type="InterPro" id="IPR003597">
    <property type="entry name" value="Ig_C1-set"/>
</dbReference>
<dbReference type="InterPro" id="IPR036179">
    <property type="entry name" value="Ig-like_dom_sf"/>
</dbReference>
<dbReference type="PROSITE" id="PS00290">
    <property type="entry name" value="IG_MHC"/>
    <property type="match status" value="1"/>
</dbReference>
<dbReference type="InterPro" id="IPR013783">
    <property type="entry name" value="Ig-like_fold"/>
</dbReference>
<dbReference type="InterPro" id="IPR011161">
    <property type="entry name" value="MHC_I-like_Ag-recog"/>
</dbReference>
<dbReference type="SUPFAM" id="SSF54452">
    <property type="entry name" value="MHC antigen-recognition domain"/>
    <property type="match status" value="2"/>
</dbReference>
<dbReference type="AlphaFoldDB" id="A0AA88TZM7"/>
<keyword evidence="1" id="KW-0325">Glycoprotein</keyword>
<proteinExistence type="inferred from homology"/>
<dbReference type="GO" id="GO:0005615">
    <property type="term" value="C:extracellular space"/>
    <property type="evidence" value="ECO:0007669"/>
    <property type="project" value="TreeGrafter"/>
</dbReference>
<feature type="domain" description="Ig-like" evidence="4">
    <location>
        <begin position="538"/>
        <end position="629"/>
    </location>
</feature>
<dbReference type="Pfam" id="PF00129">
    <property type="entry name" value="MHC_I"/>
    <property type="match status" value="2"/>
</dbReference>
<evidence type="ECO:0000256" key="2">
    <source>
        <dbReference type="ARBA" id="ARBA00023319"/>
    </source>
</evidence>
<comment type="similarity">
    <text evidence="3">Belongs to the MHC class I family.</text>
</comment>
<dbReference type="Gene3D" id="3.30.500.10">
    <property type="entry name" value="MHC class I-like antigen recognition-like"/>
    <property type="match status" value="2"/>
</dbReference>
<keyword evidence="2" id="KW-0393">Immunoglobulin domain</keyword>
<protein>
    <recommendedName>
        <fullName evidence="4">Ig-like domain-containing protein</fullName>
    </recommendedName>
</protein>
<sequence>MIPKSCGILKYAEKHSLYFIYTGISKPVNLTGIYQFNAMGLLDDIQIDYYNSEEKRAIPKQQWMKEKMQDDYWERGTQSRKLKEQWFYLSLKTLMGRMGHNESDLHVLQWRYGCEVEQEGGEIKFSKGINEYGYDGEDILSFNIKESQWVASVKAALPTKKKWDNIPTLHQYTKDYLEKECVDWLNEFREYADKDLRNCDKCTVIIFVYLQMIDKQIHVFSTPPDVHIFARKSSDESKLKLTCMATGFYAKDVMMTIRKYCTSLPENEVESTGIRPNHDGTFQLRKSVEILEDEKAEYNCFVFHRTFKSIIIKLASKSLNAQTPAGQERTGETSDISVTDPPEKVIKNEKHSLYYIYTALSKPVNLPGIYEFTAMGLLDDIQIDYYNSEEQKKIPKQTWMKEKMHEDYWEKGTQSRKSKEQWFNVNVDILMKRMGHSESDLHVLQWRHGCEVEQQGSELVFSKGISEYGYDGENFLSFDDKESQWVAPVDAALKTKRKWDSVPILSQYTKGYLEKECVDWLKKFREYADEEFRHGSSPTVHVFAKRSSEDKSKLKLTCMATGFYPRDVTLGIRKSHKSLPEDETVSTGIRPNHDGTFQMKKSVEIQEDEEAEYDCFVSHRTLKEPIIITWGN</sequence>
<evidence type="ECO:0000256" key="3">
    <source>
        <dbReference type="RuleBase" id="RU004439"/>
    </source>
</evidence>
<dbReference type="PANTHER" id="PTHR16675:SF193">
    <property type="entry name" value="LOC571647 PROTEIN-RELATED"/>
    <property type="match status" value="1"/>
</dbReference>
<dbReference type="Gene3D" id="2.60.40.10">
    <property type="entry name" value="Immunoglobulins"/>
    <property type="match status" value="2"/>
</dbReference>
<evidence type="ECO:0000313" key="6">
    <source>
        <dbReference type="Proteomes" id="UP001187343"/>
    </source>
</evidence>
<dbReference type="InterPro" id="IPR007110">
    <property type="entry name" value="Ig-like_dom"/>
</dbReference>
<dbReference type="EMBL" id="JAUYZG010000001">
    <property type="protein sequence ID" value="KAK2917019.1"/>
    <property type="molecule type" value="Genomic_DNA"/>
</dbReference>
<keyword evidence="6" id="KW-1185">Reference proteome</keyword>
<evidence type="ECO:0000259" key="4">
    <source>
        <dbReference type="PROSITE" id="PS50835"/>
    </source>
</evidence>
<dbReference type="PROSITE" id="PS50835">
    <property type="entry name" value="IG_LIKE"/>
    <property type="match status" value="1"/>
</dbReference>
<dbReference type="FunFam" id="3.30.500.10:FF:000005">
    <property type="entry name" value="MHC class I antigen ZKA transcript variant 1"/>
    <property type="match status" value="2"/>
</dbReference>